<dbReference type="Pfam" id="PF01022">
    <property type="entry name" value="HTH_5"/>
    <property type="match status" value="1"/>
</dbReference>
<keyword evidence="1" id="KW-0805">Transcription regulation</keyword>
<name>A0A6J6I547_9ZZZZ</name>
<dbReference type="SUPFAM" id="SSF46785">
    <property type="entry name" value="Winged helix' DNA-binding domain"/>
    <property type="match status" value="1"/>
</dbReference>
<dbReference type="InterPro" id="IPR018334">
    <property type="entry name" value="ArsR_HTH"/>
</dbReference>
<dbReference type="PRINTS" id="PR00778">
    <property type="entry name" value="HTHARSR"/>
</dbReference>
<dbReference type="Gene3D" id="1.10.10.10">
    <property type="entry name" value="Winged helix-like DNA-binding domain superfamily/Winged helix DNA-binding domain"/>
    <property type="match status" value="1"/>
</dbReference>
<evidence type="ECO:0000256" key="2">
    <source>
        <dbReference type="ARBA" id="ARBA00023125"/>
    </source>
</evidence>
<feature type="domain" description="HTH arsR-type" evidence="4">
    <location>
        <begin position="63"/>
        <end position="153"/>
    </location>
</feature>
<keyword evidence="3" id="KW-0804">Transcription</keyword>
<dbReference type="CDD" id="cd00090">
    <property type="entry name" value="HTH_ARSR"/>
    <property type="match status" value="1"/>
</dbReference>
<accession>A0A6J6I547</accession>
<gene>
    <name evidence="5" type="ORF">UFOPK1835_01745</name>
</gene>
<dbReference type="PANTHER" id="PTHR33154:SF18">
    <property type="entry name" value="ARSENICAL RESISTANCE OPERON REPRESSOR"/>
    <property type="match status" value="1"/>
</dbReference>
<dbReference type="EMBL" id="CAEZUP010000097">
    <property type="protein sequence ID" value="CAB4620496.1"/>
    <property type="molecule type" value="Genomic_DNA"/>
</dbReference>
<organism evidence="5">
    <name type="scientific">freshwater metagenome</name>
    <dbReference type="NCBI Taxonomy" id="449393"/>
    <lineage>
        <taxon>unclassified sequences</taxon>
        <taxon>metagenomes</taxon>
        <taxon>ecological metagenomes</taxon>
    </lineage>
</organism>
<dbReference type="InterPro" id="IPR001845">
    <property type="entry name" value="HTH_ArsR_DNA-bd_dom"/>
</dbReference>
<dbReference type="PROSITE" id="PS50987">
    <property type="entry name" value="HTH_ARSR_2"/>
    <property type="match status" value="1"/>
</dbReference>
<dbReference type="GO" id="GO:0003677">
    <property type="term" value="F:DNA binding"/>
    <property type="evidence" value="ECO:0007669"/>
    <property type="project" value="UniProtKB-KW"/>
</dbReference>
<keyword evidence="2" id="KW-0238">DNA-binding</keyword>
<dbReference type="InterPro" id="IPR036388">
    <property type="entry name" value="WH-like_DNA-bd_sf"/>
</dbReference>
<dbReference type="AlphaFoldDB" id="A0A6J6I547"/>
<dbReference type="PANTHER" id="PTHR33154">
    <property type="entry name" value="TRANSCRIPTIONAL REGULATOR, ARSR FAMILY"/>
    <property type="match status" value="1"/>
</dbReference>
<evidence type="ECO:0000313" key="5">
    <source>
        <dbReference type="EMBL" id="CAB4620496.1"/>
    </source>
</evidence>
<protein>
    <submittedName>
        <fullName evidence="5">Unannotated protein</fullName>
    </submittedName>
</protein>
<dbReference type="InterPro" id="IPR011991">
    <property type="entry name" value="ArsR-like_HTH"/>
</dbReference>
<dbReference type="SMART" id="SM00418">
    <property type="entry name" value="HTH_ARSR"/>
    <property type="match status" value="1"/>
</dbReference>
<evidence type="ECO:0000256" key="1">
    <source>
        <dbReference type="ARBA" id="ARBA00023015"/>
    </source>
</evidence>
<dbReference type="NCBIfam" id="NF033788">
    <property type="entry name" value="HTH_metalloreg"/>
    <property type="match status" value="1"/>
</dbReference>
<sequence length="153" mass="16402">MPGRRHNGEDIDTCQCLVAIIHLLFISEPDPGRETRKVRMAKKASAKSTAPSVCCGSVAEVPLDETAAEALATAFAALADPARLRLLSLIGSAEGGEVCGCDLVEPIGRSQPTVSHHLKILFEAGLVAKEKRGVWVWYRVVPDRFGELRAALA</sequence>
<dbReference type="InterPro" id="IPR051081">
    <property type="entry name" value="HTH_MetalResp_TranReg"/>
</dbReference>
<dbReference type="PROSITE" id="PS00846">
    <property type="entry name" value="HTH_ARSR_1"/>
    <property type="match status" value="1"/>
</dbReference>
<proteinExistence type="predicted"/>
<reference evidence="5" key="1">
    <citation type="submission" date="2020-05" db="EMBL/GenBank/DDBJ databases">
        <authorList>
            <person name="Chiriac C."/>
            <person name="Salcher M."/>
            <person name="Ghai R."/>
            <person name="Kavagutti S V."/>
        </authorList>
    </citation>
    <scope>NUCLEOTIDE SEQUENCE</scope>
</reference>
<dbReference type="GO" id="GO:0003700">
    <property type="term" value="F:DNA-binding transcription factor activity"/>
    <property type="evidence" value="ECO:0007669"/>
    <property type="project" value="InterPro"/>
</dbReference>
<dbReference type="InterPro" id="IPR036390">
    <property type="entry name" value="WH_DNA-bd_sf"/>
</dbReference>
<evidence type="ECO:0000259" key="4">
    <source>
        <dbReference type="PROSITE" id="PS50987"/>
    </source>
</evidence>
<evidence type="ECO:0000256" key="3">
    <source>
        <dbReference type="ARBA" id="ARBA00023163"/>
    </source>
</evidence>